<dbReference type="GO" id="GO:0005794">
    <property type="term" value="C:Golgi apparatus"/>
    <property type="evidence" value="ECO:0007669"/>
    <property type="project" value="TreeGrafter"/>
</dbReference>
<evidence type="ECO:0000256" key="2">
    <source>
        <dbReference type="ARBA" id="ARBA00022448"/>
    </source>
</evidence>
<dbReference type="Pfam" id="PF19444">
    <property type="entry name" value="MTP_lip_bd"/>
    <property type="match status" value="1"/>
</dbReference>
<evidence type="ECO:0000256" key="4">
    <source>
        <dbReference type="ARBA" id="ARBA00022824"/>
    </source>
</evidence>
<evidence type="ECO:0000256" key="5">
    <source>
        <dbReference type="PROSITE-ProRule" id="PRU00557"/>
    </source>
</evidence>
<accession>A0A146M068</accession>
<dbReference type="GO" id="GO:0005783">
    <property type="term" value="C:endoplasmic reticulum"/>
    <property type="evidence" value="ECO:0007669"/>
    <property type="project" value="UniProtKB-SubCell"/>
</dbReference>
<dbReference type="GO" id="GO:0042157">
    <property type="term" value="P:lipoprotein metabolic process"/>
    <property type="evidence" value="ECO:0007669"/>
    <property type="project" value="TreeGrafter"/>
</dbReference>
<dbReference type="SUPFAM" id="SSF48431">
    <property type="entry name" value="Lipovitellin-phosvitin complex, superhelical domain"/>
    <property type="match status" value="1"/>
</dbReference>
<gene>
    <name evidence="8" type="primary">MTTP_0</name>
    <name evidence="8" type="ORF">g.79067</name>
</gene>
<dbReference type="SMART" id="SM00638">
    <property type="entry name" value="LPD_N"/>
    <property type="match status" value="1"/>
</dbReference>
<dbReference type="GO" id="GO:0005548">
    <property type="term" value="F:phospholipid transporter activity"/>
    <property type="evidence" value="ECO:0007669"/>
    <property type="project" value="InterPro"/>
</dbReference>
<dbReference type="InterPro" id="IPR039988">
    <property type="entry name" value="MTTP"/>
</dbReference>
<evidence type="ECO:0000256" key="1">
    <source>
        <dbReference type="ARBA" id="ARBA00004240"/>
    </source>
</evidence>
<dbReference type="EMBL" id="GDHC01006462">
    <property type="protein sequence ID" value="JAQ12167.1"/>
    <property type="molecule type" value="Transcribed_RNA"/>
</dbReference>
<feature type="chain" id="PRO_5007527672" evidence="6">
    <location>
        <begin position="18"/>
        <end position="781"/>
    </location>
</feature>
<reference evidence="8" key="1">
    <citation type="journal article" date="2016" name="Gigascience">
        <title>De novo construction of an expanded transcriptome assembly for the western tarnished plant bug, Lygus hesperus.</title>
        <authorList>
            <person name="Tassone E.E."/>
            <person name="Geib S.M."/>
            <person name="Hall B."/>
            <person name="Fabrick J.A."/>
            <person name="Brent C.S."/>
            <person name="Hull J.J."/>
        </authorList>
    </citation>
    <scope>NUCLEOTIDE SEQUENCE</scope>
</reference>
<keyword evidence="4" id="KW-0256">Endoplasmic reticulum</keyword>
<dbReference type="GO" id="GO:0016323">
    <property type="term" value="C:basolateral plasma membrane"/>
    <property type="evidence" value="ECO:0007669"/>
    <property type="project" value="TreeGrafter"/>
</dbReference>
<evidence type="ECO:0000313" key="8">
    <source>
        <dbReference type="EMBL" id="JAQ12167.1"/>
    </source>
</evidence>
<dbReference type="PROSITE" id="PS51211">
    <property type="entry name" value="VITELLOGENIN"/>
    <property type="match status" value="1"/>
</dbReference>
<evidence type="ECO:0000259" key="7">
    <source>
        <dbReference type="PROSITE" id="PS51211"/>
    </source>
</evidence>
<dbReference type="PANTHER" id="PTHR13024">
    <property type="entry name" value="MICROSOMAL TRIGLYCERIDE TRANSFER PROTEIN, LARGE SUBUNIT"/>
    <property type="match status" value="1"/>
</dbReference>
<dbReference type="PANTHER" id="PTHR13024:SF0">
    <property type="entry name" value="MICROSOMAL TRIACYLGLYCEROL TRANSFER PROTEIN"/>
    <property type="match status" value="1"/>
</dbReference>
<evidence type="ECO:0000256" key="6">
    <source>
        <dbReference type="SAM" id="SignalP"/>
    </source>
</evidence>
<dbReference type="AlphaFoldDB" id="A0A146M068"/>
<comment type="subcellular location">
    <subcellularLocation>
        <location evidence="1">Endoplasmic reticulum</location>
    </subcellularLocation>
</comment>
<dbReference type="InterPro" id="IPR015816">
    <property type="entry name" value="Vitellinogen_b-sht_N"/>
</dbReference>
<dbReference type="InterPro" id="IPR001747">
    <property type="entry name" value="Vitellogenin_N"/>
</dbReference>
<sequence length="781" mass="87420">MTFEWILFILAASGAYGLPPVKFGSRYSLVETIRMLESSETTNSVGYSIQGELSLEYLHKNLILAHIDPVKLHITSRKVPMPDEFVPHTSKLDDMENSPFLIQVEEGVVRKVHISKSELPQMVNLKKGIAGLFQFQTETTTATETDVSGECKVKYTAESDRIYKEKTGCKWPDMHSRASDELWGNKITSSRKTLISLGDQKIVDTVEAIDEHTTRSSLSSFANVGVTASLRLKVLDPEVNKNRLSIANMMTVSQNIKAELGVEFVEFLLEPETVTPDTNIKKFADVVDQFSKSLQSSELGTTKSAWALVKSVRSIKNAKTEDLYKVLTSKKHKNIRPQLIDIFGAVQTNETHSAALKFLKINQKDMDLDLCERYLWALSTSPNIKNHVIREIYEMVKAAKHPNEKLWQTLVLTLPAMAHRFNERCGNCDHELVEDTVKFLNESMFACKSDDDGCQTIYLRGLLNIPNDIMKTTLVEKALNSKGRVGVVAMRFIEKLGPKSWDDQVLKAAEQVYMGNHTYDSSARCIALDILLKSQPNDLLLTRIISLLERPYSTRELKEYLFQRLNELSETDPQFQQRVKRIIKNNGYNHYNYIAQGGFSTAFRRDFMEGGALSTTQEVMGGLLKRGNVYVNLEKETGMEPVFTLGLFSSGLSSFMASSEEETEDEVASGGLELNVLGVGLRPFVFFDGHGELMGHVWSGTASSLTPAFQALILLEDEVVKIPLAIGYYASVTTEVGASVDLSAKIEISLWNRNAESLVQNKAGLAFDTRIDIDTSFVKTT</sequence>
<dbReference type="SUPFAM" id="SSF56968">
    <property type="entry name" value="Lipovitellin-phosvitin complex, beta-sheet shell regions"/>
    <property type="match status" value="1"/>
</dbReference>
<name>A0A146M068_LYGHE</name>
<keyword evidence="2" id="KW-0813">Transport</keyword>
<dbReference type="InterPro" id="IPR015819">
    <property type="entry name" value="Lipid_transp_b-sht_shell"/>
</dbReference>
<evidence type="ECO:0000256" key="3">
    <source>
        <dbReference type="ARBA" id="ARBA00022729"/>
    </source>
</evidence>
<comment type="caution">
    <text evidence="5">Lacks conserved residue(s) required for the propagation of feature annotation.</text>
</comment>
<organism evidence="8">
    <name type="scientific">Lygus hesperus</name>
    <name type="common">Western plant bug</name>
    <dbReference type="NCBI Taxonomy" id="30085"/>
    <lineage>
        <taxon>Eukaryota</taxon>
        <taxon>Metazoa</taxon>
        <taxon>Ecdysozoa</taxon>
        <taxon>Arthropoda</taxon>
        <taxon>Hexapoda</taxon>
        <taxon>Insecta</taxon>
        <taxon>Pterygota</taxon>
        <taxon>Neoptera</taxon>
        <taxon>Paraneoptera</taxon>
        <taxon>Hemiptera</taxon>
        <taxon>Heteroptera</taxon>
        <taxon>Panheteroptera</taxon>
        <taxon>Cimicomorpha</taxon>
        <taxon>Miridae</taxon>
        <taxon>Mirini</taxon>
        <taxon>Lygus</taxon>
    </lineage>
</organism>
<dbReference type="InterPro" id="IPR045811">
    <property type="entry name" value="MTP_lip-bd"/>
</dbReference>
<feature type="domain" description="Vitellogenin" evidence="7">
    <location>
        <begin position="21"/>
        <end position="645"/>
    </location>
</feature>
<dbReference type="GO" id="GO:0008289">
    <property type="term" value="F:lipid binding"/>
    <property type="evidence" value="ECO:0007669"/>
    <property type="project" value="InterPro"/>
</dbReference>
<protein>
    <submittedName>
        <fullName evidence="8">Microsomal triglyceride transfer protein large subunit</fullName>
    </submittedName>
</protein>
<dbReference type="Gene3D" id="2.30.230.10">
    <property type="entry name" value="Lipovitellin, beta-sheet shell regions, chain A"/>
    <property type="match status" value="1"/>
</dbReference>
<proteinExistence type="predicted"/>
<feature type="non-terminal residue" evidence="8">
    <location>
        <position position="781"/>
    </location>
</feature>
<keyword evidence="3 6" id="KW-0732">Signal</keyword>
<dbReference type="InterPro" id="IPR011030">
    <property type="entry name" value="Lipovitellin_superhlx_dom"/>
</dbReference>
<feature type="signal peptide" evidence="6">
    <location>
        <begin position="1"/>
        <end position="17"/>
    </location>
</feature>
<dbReference type="Pfam" id="PF01347">
    <property type="entry name" value="Vitellogenin_N"/>
    <property type="match status" value="1"/>
</dbReference>
<dbReference type="Gene3D" id="1.25.10.20">
    <property type="entry name" value="Vitellinogen, superhelical"/>
    <property type="match status" value="1"/>
</dbReference>